<feature type="compositionally biased region" description="Acidic residues" evidence="1">
    <location>
        <begin position="220"/>
        <end position="232"/>
    </location>
</feature>
<keyword evidence="3" id="KW-1185">Reference proteome</keyword>
<evidence type="ECO:0000313" key="3">
    <source>
        <dbReference type="Proteomes" id="UP000789759"/>
    </source>
</evidence>
<dbReference type="Proteomes" id="UP000789759">
    <property type="component" value="Unassembled WGS sequence"/>
</dbReference>
<comment type="caution">
    <text evidence="2">The sequence shown here is derived from an EMBL/GenBank/DDBJ whole genome shotgun (WGS) entry which is preliminary data.</text>
</comment>
<feature type="compositionally biased region" description="Polar residues" evidence="1">
    <location>
        <begin position="48"/>
        <end position="57"/>
    </location>
</feature>
<feature type="region of interest" description="Disordered" evidence="1">
    <location>
        <begin position="1"/>
        <end position="154"/>
    </location>
</feature>
<dbReference type="AlphaFoldDB" id="A0A9N9G1M0"/>
<evidence type="ECO:0000313" key="2">
    <source>
        <dbReference type="EMBL" id="CAG8578349.1"/>
    </source>
</evidence>
<reference evidence="2" key="1">
    <citation type="submission" date="2021-06" db="EMBL/GenBank/DDBJ databases">
        <authorList>
            <person name="Kallberg Y."/>
            <person name="Tangrot J."/>
            <person name="Rosling A."/>
        </authorList>
    </citation>
    <scope>NUCLEOTIDE SEQUENCE</scope>
    <source>
        <strain evidence="2">FL966</strain>
    </source>
</reference>
<evidence type="ECO:0000256" key="1">
    <source>
        <dbReference type="SAM" id="MobiDB-lite"/>
    </source>
</evidence>
<gene>
    <name evidence="2" type="ORF">CPELLU_LOCUS5970</name>
</gene>
<feature type="region of interest" description="Disordered" evidence="1">
    <location>
        <begin position="211"/>
        <end position="240"/>
    </location>
</feature>
<protein>
    <submittedName>
        <fullName evidence="2">6793_t:CDS:1</fullName>
    </submittedName>
</protein>
<feature type="compositionally biased region" description="Polar residues" evidence="1">
    <location>
        <begin position="106"/>
        <end position="145"/>
    </location>
</feature>
<sequence length="324" mass="36691">MGNMIHPILHYNSSNKEKDDNSNTSARAEAFGPKKRKRLEEGKLLNNIRKTSSSTPKNRIETVLGQPKASLPTKPKENWEDEMEDGIESQSRASPIRPTNHKTRGTNDPTQSQTQSVLTQITPTDNLQNTTYNSSSSSVTQTPKENNPHGALPKKRHGQAYLQNLPEAPQLISLTFIGKDIISIKLHFTKGTRIYLEIVFKTFEDVQKYSSEDNQQESLSDMDTDEENDDIANMETDNPQQDLTFELVKDKSKKNKRNKSNNGTVSRNNRSALYTITSELEIRIQSIFRAFHLPHTPEIQIDKLNNQIVKINSKLATNSNCNNL</sequence>
<proteinExistence type="predicted"/>
<dbReference type="EMBL" id="CAJVQA010003583">
    <property type="protein sequence ID" value="CAG8578349.1"/>
    <property type="molecule type" value="Genomic_DNA"/>
</dbReference>
<organism evidence="2 3">
    <name type="scientific">Cetraspora pellucida</name>
    <dbReference type="NCBI Taxonomy" id="1433469"/>
    <lineage>
        <taxon>Eukaryota</taxon>
        <taxon>Fungi</taxon>
        <taxon>Fungi incertae sedis</taxon>
        <taxon>Mucoromycota</taxon>
        <taxon>Glomeromycotina</taxon>
        <taxon>Glomeromycetes</taxon>
        <taxon>Diversisporales</taxon>
        <taxon>Gigasporaceae</taxon>
        <taxon>Cetraspora</taxon>
    </lineage>
</organism>
<name>A0A9N9G1M0_9GLOM</name>
<accession>A0A9N9G1M0</accession>